<gene>
    <name evidence="5" type="primary">rplX</name>
    <name evidence="7" type="ORF">SAMN05421882_102939</name>
</gene>
<accession>A0A1H2WJE0</accession>
<dbReference type="NCBIfam" id="TIGR01079">
    <property type="entry name" value="rplX_bact"/>
    <property type="match status" value="1"/>
</dbReference>
<dbReference type="InterPro" id="IPR003256">
    <property type="entry name" value="Ribosomal_uL24"/>
</dbReference>
<evidence type="ECO:0000256" key="5">
    <source>
        <dbReference type="HAMAP-Rule" id="MF_01326"/>
    </source>
</evidence>
<comment type="function">
    <text evidence="5">One of two assembly initiator proteins, it binds directly to the 5'-end of the 23S rRNA, where it nucleates assembly of the 50S subunit.</text>
</comment>
<dbReference type="InterPro" id="IPR008991">
    <property type="entry name" value="Translation_prot_SH3-like_sf"/>
</dbReference>
<protein>
    <recommendedName>
        <fullName evidence="4 5">Large ribosomal subunit protein uL24</fullName>
    </recommendedName>
</protein>
<sequence>MKKIKKGDEIIVRCGKDKGKRGTVLRYVTDNYIVIQGLNMLKKHVKPNPTKGTVGGITEFEKPIHISNVSIYNPTTKKADRVGIRLDDNNKSRIFKSNKEQVSI</sequence>
<evidence type="ECO:0000256" key="3">
    <source>
        <dbReference type="ARBA" id="ARBA00023274"/>
    </source>
</evidence>
<dbReference type="Gene3D" id="2.30.30.30">
    <property type="match status" value="1"/>
</dbReference>
<dbReference type="SUPFAM" id="SSF50104">
    <property type="entry name" value="Translation proteins SH3-like domain"/>
    <property type="match status" value="1"/>
</dbReference>
<comment type="subunit">
    <text evidence="5">Part of the 50S ribosomal subunit.</text>
</comment>
<proteinExistence type="inferred from homology"/>
<dbReference type="CDD" id="cd06089">
    <property type="entry name" value="KOW_RPL26"/>
    <property type="match status" value="1"/>
</dbReference>
<comment type="similarity">
    <text evidence="1 5">Belongs to the universal ribosomal protein uL24 family.</text>
</comment>
<evidence type="ECO:0000259" key="6">
    <source>
        <dbReference type="Pfam" id="PF17136"/>
    </source>
</evidence>
<dbReference type="Proteomes" id="UP000183454">
    <property type="component" value="Unassembled WGS sequence"/>
</dbReference>
<feature type="domain" description="Large ribosomal subunit protein uL24 C-terminal" evidence="6">
    <location>
        <begin position="38"/>
        <end position="101"/>
    </location>
</feature>
<dbReference type="GO" id="GO:1990904">
    <property type="term" value="C:ribonucleoprotein complex"/>
    <property type="evidence" value="ECO:0007669"/>
    <property type="project" value="UniProtKB-KW"/>
</dbReference>
<name>A0A1H2WJE0_9PROT</name>
<evidence type="ECO:0000313" key="8">
    <source>
        <dbReference type="Proteomes" id="UP000183454"/>
    </source>
</evidence>
<keyword evidence="2 5" id="KW-0689">Ribosomal protein</keyword>
<dbReference type="InterPro" id="IPR014722">
    <property type="entry name" value="Rib_uL2_dom2"/>
</dbReference>
<keyword evidence="5" id="KW-0694">RNA-binding</keyword>
<dbReference type="InterPro" id="IPR041988">
    <property type="entry name" value="Ribosomal_uL24_KOW"/>
</dbReference>
<dbReference type="PANTHER" id="PTHR12903">
    <property type="entry name" value="MITOCHONDRIAL RIBOSOMAL PROTEIN L24"/>
    <property type="match status" value="1"/>
</dbReference>
<organism evidence="7 8">
    <name type="scientific">Nitrosomonas communis</name>
    <dbReference type="NCBI Taxonomy" id="44574"/>
    <lineage>
        <taxon>Bacteria</taxon>
        <taxon>Pseudomonadati</taxon>
        <taxon>Pseudomonadota</taxon>
        <taxon>Betaproteobacteria</taxon>
        <taxon>Nitrosomonadales</taxon>
        <taxon>Nitrosomonadaceae</taxon>
        <taxon>Nitrosomonas</taxon>
    </lineage>
</organism>
<dbReference type="GO" id="GO:0006412">
    <property type="term" value="P:translation"/>
    <property type="evidence" value="ECO:0007669"/>
    <property type="project" value="UniProtKB-UniRule"/>
</dbReference>
<evidence type="ECO:0000313" key="7">
    <source>
        <dbReference type="EMBL" id="SDW80675.1"/>
    </source>
</evidence>
<evidence type="ECO:0000256" key="2">
    <source>
        <dbReference type="ARBA" id="ARBA00022980"/>
    </source>
</evidence>
<dbReference type="AlphaFoldDB" id="A0A1H2WJE0"/>
<keyword evidence="5" id="KW-0699">rRNA-binding</keyword>
<dbReference type="RefSeq" id="WP_074667398.1">
    <property type="nucleotide sequence ID" value="NZ_FNNH01000029.1"/>
</dbReference>
<dbReference type="InterPro" id="IPR057264">
    <property type="entry name" value="Ribosomal_uL24_C"/>
</dbReference>
<dbReference type="EMBL" id="FNNH01000029">
    <property type="protein sequence ID" value="SDW80675.1"/>
    <property type="molecule type" value="Genomic_DNA"/>
</dbReference>
<dbReference type="Pfam" id="PF17136">
    <property type="entry name" value="ribosomal_L24"/>
    <property type="match status" value="1"/>
</dbReference>
<evidence type="ECO:0000256" key="1">
    <source>
        <dbReference type="ARBA" id="ARBA00010618"/>
    </source>
</evidence>
<dbReference type="GO" id="GO:0003735">
    <property type="term" value="F:structural constituent of ribosome"/>
    <property type="evidence" value="ECO:0007669"/>
    <property type="project" value="InterPro"/>
</dbReference>
<keyword evidence="3 5" id="KW-0687">Ribonucleoprotein</keyword>
<reference evidence="7 8" key="1">
    <citation type="submission" date="2016-10" db="EMBL/GenBank/DDBJ databases">
        <authorList>
            <person name="de Groot N.N."/>
        </authorList>
    </citation>
    <scope>NUCLEOTIDE SEQUENCE [LARGE SCALE GENOMIC DNA]</scope>
    <source>
        <strain evidence="7 8">Nm110</strain>
    </source>
</reference>
<dbReference type="GO" id="GO:0019843">
    <property type="term" value="F:rRNA binding"/>
    <property type="evidence" value="ECO:0007669"/>
    <property type="project" value="UniProtKB-UniRule"/>
</dbReference>
<evidence type="ECO:0000256" key="4">
    <source>
        <dbReference type="ARBA" id="ARBA00035206"/>
    </source>
</evidence>
<dbReference type="HAMAP" id="MF_01326_B">
    <property type="entry name" value="Ribosomal_uL24_B"/>
    <property type="match status" value="1"/>
</dbReference>
<dbReference type="GO" id="GO:0005840">
    <property type="term" value="C:ribosome"/>
    <property type="evidence" value="ECO:0007669"/>
    <property type="project" value="UniProtKB-KW"/>
</dbReference>
<comment type="function">
    <text evidence="5">One of the proteins that surrounds the polypeptide exit tunnel on the outside of the subunit.</text>
</comment>